<dbReference type="SUPFAM" id="SSF56801">
    <property type="entry name" value="Acetyl-CoA synthetase-like"/>
    <property type="match status" value="1"/>
</dbReference>
<dbReference type="SMART" id="SM00823">
    <property type="entry name" value="PKS_PP"/>
    <property type="match status" value="1"/>
</dbReference>
<dbReference type="PROSITE" id="PS00455">
    <property type="entry name" value="AMP_BINDING"/>
    <property type="match status" value="1"/>
</dbReference>
<sequence length="942" mass="106404">MPGKITNHGEERMEKILHHNNSVAGSYTAVNTVTEWLNKGFDRYKNSTALYFEGESLSYEELDQQSNRIADYLANQGIDKGDRVGICLERSAEMIASILGILKSGAAYVPLDPNYPVDRLEIMREDARLSLLMTHEKYADRFETNTGQVIFWEDIEEELSHFSASSPAVDINGEDIAYVIFTSGSTGRPKGIAMPHRALSNLIEWQLERDYFKEEARVIQYSSISFDVSFQEIATTLSSGGTLFLIEDEKRRDPRTLLKTLNYFEIERLFIPFVALRSLVEAAMYNDRLPGSLTEVITAGEQLRVDDDLRKFFSSLPDSVLENQYGPSETHVVSAYLLDEDPFSWPDLPPIGTAIKNNSIYILDEHMEIVEEGETGELYLAGQNIAHGYLGREELTKKSFVKCPPNIPGYEILYKTGDLGKYNDEGEIEFLGRADHQIKIRGYRVEPGEINTVGATHPGIAHCITHSVNHGSNTQLVTYYVCKREGEVSEEEFKAYLSESLPGYMVPAFVLELESIPYTPSGKVNFKALPRPANQVTGSGSEEKGEPTYQTETEARLADIWSKLLGFENIPRTANFFDLGGDSLNAFTLFIKIEERFDIYLPLSVLTQAPTIAELSEIIDGDGSNENSDINRFRSLQLIQRGSVETPPLFMVHGGAGNVLMFKDLAKGLPPDQPVFAFQWSGWDGYKGEEDIVEMAKFYKKELREAWPQGPYRLGGHCIGGIIAIEIANLLKAEGAEVLDPILVSDSPNLYSEHYHTDEPEASEGYNEVFQQVSDSLKAEIPVNKGASQEEHTSRKKSGKQENYSVRRFPVLAKYLPFYHKLGGILLRAEETMQWWKITILKQLSIKIPLKDRHRYSTVSQLTAIKKHEKTMYEGDILYLKSEVMHGRKMGLRGWWDDIFFGFRELCTGQFDGYVIGGAHNDVLKEDRSHRIIREKIFAADE</sequence>
<dbReference type="PANTHER" id="PTHR45527:SF1">
    <property type="entry name" value="FATTY ACID SYNTHASE"/>
    <property type="match status" value="1"/>
</dbReference>
<dbReference type="FunFam" id="3.40.50.980:FF:000001">
    <property type="entry name" value="Non-ribosomal peptide synthetase"/>
    <property type="match status" value="1"/>
</dbReference>
<feature type="domain" description="Carrier" evidence="4">
    <location>
        <begin position="548"/>
        <end position="623"/>
    </location>
</feature>
<dbReference type="InterPro" id="IPR020806">
    <property type="entry name" value="PKS_PP-bd"/>
</dbReference>
<evidence type="ECO:0000313" key="6">
    <source>
        <dbReference type="Proteomes" id="UP000184041"/>
    </source>
</evidence>
<dbReference type="InterPro" id="IPR020845">
    <property type="entry name" value="AMP-binding_CS"/>
</dbReference>
<dbReference type="InterPro" id="IPR001031">
    <property type="entry name" value="Thioesterase"/>
</dbReference>
<dbReference type="InterPro" id="IPR036736">
    <property type="entry name" value="ACP-like_sf"/>
</dbReference>
<evidence type="ECO:0000313" key="5">
    <source>
        <dbReference type="EMBL" id="SHE35760.1"/>
    </source>
</evidence>
<dbReference type="InterPro" id="IPR010071">
    <property type="entry name" value="AA_adenyl_dom"/>
</dbReference>
<dbReference type="Gene3D" id="1.10.1200.10">
    <property type="entry name" value="ACP-like"/>
    <property type="match status" value="1"/>
</dbReference>
<proteinExistence type="predicted"/>
<dbReference type="GO" id="GO:0005737">
    <property type="term" value="C:cytoplasm"/>
    <property type="evidence" value="ECO:0007669"/>
    <property type="project" value="TreeGrafter"/>
</dbReference>
<evidence type="ECO:0000256" key="3">
    <source>
        <dbReference type="SAM" id="MobiDB-lite"/>
    </source>
</evidence>
<evidence type="ECO:0000259" key="4">
    <source>
        <dbReference type="PROSITE" id="PS50075"/>
    </source>
</evidence>
<dbReference type="Gene3D" id="3.40.50.980">
    <property type="match status" value="2"/>
</dbReference>
<dbReference type="EMBL" id="FQUS01000001">
    <property type="protein sequence ID" value="SHE35760.1"/>
    <property type="molecule type" value="Genomic_DNA"/>
</dbReference>
<accession>A0A1M4SU48</accession>
<dbReference type="Pfam" id="PF13193">
    <property type="entry name" value="AMP-binding_C"/>
    <property type="match status" value="1"/>
</dbReference>
<evidence type="ECO:0000256" key="2">
    <source>
        <dbReference type="ARBA" id="ARBA00022553"/>
    </source>
</evidence>
<reference evidence="5 6" key="1">
    <citation type="submission" date="2016-11" db="EMBL/GenBank/DDBJ databases">
        <authorList>
            <person name="Jaros S."/>
            <person name="Januszkiewicz K."/>
            <person name="Wedrychowicz H."/>
        </authorList>
    </citation>
    <scope>NUCLEOTIDE SEQUENCE [LARGE SCALE GENOMIC DNA]</scope>
    <source>
        <strain evidence="5 6">DSM 21986</strain>
    </source>
</reference>
<dbReference type="InterPro" id="IPR000873">
    <property type="entry name" value="AMP-dep_synth/lig_dom"/>
</dbReference>
<dbReference type="Pfam" id="PF00975">
    <property type="entry name" value="Thioesterase"/>
    <property type="match status" value="1"/>
</dbReference>
<name>A0A1M4SU48_9BACT</name>
<dbReference type="GO" id="GO:0031177">
    <property type="term" value="F:phosphopantetheine binding"/>
    <property type="evidence" value="ECO:0007669"/>
    <property type="project" value="InterPro"/>
</dbReference>
<keyword evidence="1" id="KW-0596">Phosphopantetheine</keyword>
<dbReference type="Gene3D" id="2.30.38.10">
    <property type="entry name" value="Luciferase, Domain 3"/>
    <property type="match status" value="1"/>
</dbReference>
<dbReference type="Gene3D" id="3.30.300.30">
    <property type="match status" value="1"/>
</dbReference>
<dbReference type="SUPFAM" id="SSF47336">
    <property type="entry name" value="ACP-like"/>
    <property type="match status" value="1"/>
</dbReference>
<dbReference type="SUPFAM" id="SSF53474">
    <property type="entry name" value="alpha/beta-Hydrolases"/>
    <property type="match status" value="1"/>
</dbReference>
<dbReference type="GO" id="GO:0044550">
    <property type="term" value="P:secondary metabolite biosynthetic process"/>
    <property type="evidence" value="ECO:0007669"/>
    <property type="project" value="TreeGrafter"/>
</dbReference>
<dbReference type="NCBIfam" id="TIGR01733">
    <property type="entry name" value="AA-adenyl-dom"/>
    <property type="match status" value="1"/>
</dbReference>
<protein>
    <submittedName>
        <fullName evidence="5">Amino acid adenylation domain-containing protein</fullName>
    </submittedName>
</protein>
<dbReference type="InterPro" id="IPR029058">
    <property type="entry name" value="AB_hydrolase_fold"/>
</dbReference>
<dbReference type="GO" id="GO:0043041">
    <property type="term" value="P:amino acid activation for nonribosomal peptide biosynthetic process"/>
    <property type="evidence" value="ECO:0007669"/>
    <property type="project" value="TreeGrafter"/>
</dbReference>
<dbReference type="Pfam" id="PF00550">
    <property type="entry name" value="PP-binding"/>
    <property type="match status" value="1"/>
</dbReference>
<dbReference type="PANTHER" id="PTHR45527">
    <property type="entry name" value="NONRIBOSOMAL PEPTIDE SYNTHETASE"/>
    <property type="match status" value="1"/>
</dbReference>
<dbReference type="InterPro" id="IPR045851">
    <property type="entry name" value="AMP-bd_C_sf"/>
</dbReference>
<dbReference type="STRING" id="1194090.SAMN05443144_101124"/>
<dbReference type="OrthoDB" id="4317020at2"/>
<keyword evidence="2" id="KW-0597">Phosphoprotein</keyword>
<dbReference type="PROSITE" id="PS50075">
    <property type="entry name" value="CARRIER"/>
    <property type="match status" value="1"/>
</dbReference>
<gene>
    <name evidence="5" type="ORF">SAMN05443144_101124</name>
</gene>
<keyword evidence="6" id="KW-1185">Reference proteome</keyword>
<dbReference type="Gene3D" id="3.40.50.1820">
    <property type="entry name" value="alpha/beta hydrolase"/>
    <property type="match status" value="1"/>
</dbReference>
<dbReference type="Proteomes" id="UP000184041">
    <property type="component" value="Unassembled WGS sequence"/>
</dbReference>
<dbReference type="InterPro" id="IPR025110">
    <property type="entry name" value="AMP-bd_C"/>
</dbReference>
<dbReference type="AlphaFoldDB" id="A0A1M4SU48"/>
<evidence type="ECO:0000256" key="1">
    <source>
        <dbReference type="ARBA" id="ARBA00022450"/>
    </source>
</evidence>
<feature type="region of interest" description="Disordered" evidence="3">
    <location>
        <begin position="783"/>
        <end position="802"/>
    </location>
</feature>
<dbReference type="InterPro" id="IPR009081">
    <property type="entry name" value="PP-bd_ACP"/>
</dbReference>
<organism evidence="5 6">
    <name type="scientific">Fodinibius roseus</name>
    <dbReference type="NCBI Taxonomy" id="1194090"/>
    <lineage>
        <taxon>Bacteria</taxon>
        <taxon>Pseudomonadati</taxon>
        <taxon>Balneolota</taxon>
        <taxon>Balneolia</taxon>
        <taxon>Balneolales</taxon>
        <taxon>Balneolaceae</taxon>
        <taxon>Fodinibius</taxon>
    </lineage>
</organism>
<dbReference type="Pfam" id="PF00501">
    <property type="entry name" value="AMP-binding"/>
    <property type="match status" value="1"/>
</dbReference>